<evidence type="ECO:0000256" key="6">
    <source>
        <dbReference type="SAM" id="MobiDB-lite"/>
    </source>
</evidence>
<feature type="compositionally biased region" description="Polar residues" evidence="6">
    <location>
        <begin position="88"/>
        <end position="102"/>
    </location>
</feature>
<dbReference type="EMBL" id="BRZM01003278">
    <property type="protein sequence ID" value="GLD46966.1"/>
    <property type="molecule type" value="Genomic_DNA"/>
</dbReference>
<keyword evidence="8" id="KW-0418">Kinase</keyword>
<dbReference type="Proteomes" id="UP001279410">
    <property type="component" value="Unassembled WGS sequence"/>
</dbReference>
<dbReference type="InterPro" id="IPR001452">
    <property type="entry name" value="SH3_domain"/>
</dbReference>
<dbReference type="PRINTS" id="PR00452">
    <property type="entry name" value="SH3DOMAIN"/>
</dbReference>
<feature type="region of interest" description="Disordered" evidence="6">
    <location>
        <begin position="1"/>
        <end position="32"/>
    </location>
</feature>
<reference evidence="8" key="1">
    <citation type="submission" date="2022-08" db="EMBL/GenBank/DDBJ databases">
        <title>Genome sequencing of akame (Lates japonicus).</title>
        <authorList>
            <person name="Hashiguchi Y."/>
            <person name="Takahashi H."/>
        </authorList>
    </citation>
    <scope>NUCLEOTIDE SEQUENCE</scope>
    <source>
        <strain evidence="8">Kochi</strain>
    </source>
</reference>
<proteinExistence type="predicted"/>
<dbReference type="GO" id="GO:0007015">
    <property type="term" value="P:actin filament organization"/>
    <property type="evidence" value="ECO:0007669"/>
    <property type="project" value="TreeGrafter"/>
</dbReference>
<dbReference type="InterPro" id="IPR036028">
    <property type="entry name" value="SH3-like_dom_sf"/>
</dbReference>
<name>A0AAD3QX70_LATJO</name>
<protein>
    <recommendedName>
        <fullName evidence="4">Osteoclast-stimulating factor 1</fullName>
    </recommendedName>
</protein>
<dbReference type="SMART" id="SM00326">
    <property type="entry name" value="SH3"/>
    <property type="match status" value="1"/>
</dbReference>
<evidence type="ECO:0000256" key="1">
    <source>
        <dbReference type="ARBA" id="ARBA00022443"/>
    </source>
</evidence>
<dbReference type="GO" id="GO:0016301">
    <property type="term" value="F:kinase activity"/>
    <property type="evidence" value="ECO:0007669"/>
    <property type="project" value="UniProtKB-KW"/>
</dbReference>
<evidence type="ECO:0000313" key="9">
    <source>
        <dbReference type="Proteomes" id="UP001279410"/>
    </source>
</evidence>
<dbReference type="PANTHER" id="PTHR14167">
    <property type="entry name" value="SH3 DOMAIN-CONTAINING"/>
    <property type="match status" value="1"/>
</dbReference>
<dbReference type="InterPro" id="IPR050384">
    <property type="entry name" value="Endophilin_SH3RF"/>
</dbReference>
<accession>A0AAD3QX70</accession>
<dbReference type="SUPFAM" id="SSF50044">
    <property type="entry name" value="SH3-domain"/>
    <property type="match status" value="1"/>
</dbReference>
<dbReference type="PRINTS" id="PR00499">
    <property type="entry name" value="P67PHOX"/>
</dbReference>
<dbReference type="GO" id="GO:0016477">
    <property type="term" value="P:cell migration"/>
    <property type="evidence" value="ECO:0007669"/>
    <property type="project" value="TreeGrafter"/>
</dbReference>
<gene>
    <name evidence="8" type="ORF">AKAME5_002709400</name>
</gene>
<keyword evidence="1 5" id="KW-0728">SH3 domain</keyword>
<sequence length="137" mass="15020">MSMIRSDLANGRASPVSDSSVRPGRKGEQIRKRRCKAAFSYVPQHEDELELKIGDIIEIIAEVEEGWWEGILNGKTGMFPSNFTREILTESDSASADTPTSQEELRSGRTSKDSPGSESDGGDCRSETGSVEIQPKK</sequence>
<comment type="caution">
    <text evidence="8">The sequence shown here is derived from an EMBL/GenBank/DDBJ whole genome shotgun (WGS) entry which is preliminary data.</text>
</comment>
<comment type="function">
    <text evidence="3">Induces bone resorption, acting probably through a signaling cascade which results in the secretion of factor(s) enhancing osteoclast formation and activity.</text>
</comment>
<dbReference type="PROSITE" id="PS50002">
    <property type="entry name" value="SH3"/>
    <property type="match status" value="1"/>
</dbReference>
<dbReference type="Gene3D" id="2.30.30.40">
    <property type="entry name" value="SH3 Domains"/>
    <property type="match status" value="1"/>
</dbReference>
<dbReference type="FunFam" id="2.30.30.40:FF:000072">
    <property type="entry name" value="Unconventional Myosin IB"/>
    <property type="match status" value="1"/>
</dbReference>
<feature type="non-terminal residue" evidence="8">
    <location>
        <position position="1"/>
    </location>
</feature>
<evidence type="ECO:0000256" key="3">
    <source>
        <dbReference type="ARBA" id="ARBA00037432"/>
    </source>
</evidence>
<keyword evidence="9" id="KW-1185">Reference proteome</keyword>
<evidence type="ECO:0000259" key="7">
    <source>
        <dbReference type="PROSITE" id="PS50002"/>
    </source>
</evidence>
<feature type="region of interest" description="Disordered" evidence="6">
    <location>
        <begin position="88"/>
        <end position="137"/>
    </location>
</feature>
<organism evidence="8 9">
    <name type="scientific">Lates japonicus</name>
    <name type="common">Japanese lates</name>
    <dbReference type="NCBI Taxonomy" id="270547"/>
    <lineage>
        <taxon>Eukaryota</taxon>
        <taxon>Metazoa</taxon>
        <taxon>Chordata</taxon>
        <taxon>Craniata</taxon>
        <taxon>Vertebrata</taxon>
        <taxon>Euteleostomi</taxon>
        <taxon>Actinopterygii</taxon>
        <taxon>Neopterygii</taxon>
        <taxon>Teleostei</taxon>
        <taxon>Neoteleostei</taxon>
        <taxon>Acanthomorphata</taxon>
        <taxon>Carangaria</taxon>
        <taxon>Carangaria incertae sedis</taxon>
        <taxon>Centropomidae</taxon>
        <taxon>Lates</taxon>
    </lineage>
</organism>
<feature type="compositionally biased region" description="Basic and acidic residues" evidence="6">
    <location>
        <begin position="103"/>
        <end position="112"/>
    </location>
</feature>
<evidence type="ECO:0000256" key="5">
    <source>
        <dbReference type="PROSITE-ProRule" id="PRU00192"/>
    </source>
</evidence>
<keyword evidence="2" id="KW-0040">ANK repeat</keyword>
<dbReference type="PANTHER" id="PTHR14167:SF6">
    <property type="entry name" value="SH3 DOMAIN-CONTAINING KINASE-BINDING PROTEIN 1"/>
    <property type="match status" value="1"/>
</dbReference>
<dbReference type="Pfam" id="PF00018">
    <property type="entry name" value="SH3_1"/>
    <property type="match status" value="1"/>
</dbReference>
<evidence type="ECO:0000256" key="4">
    <source>
        <dbReference type="ARBA" id="ARBA00040640"/>
    </source>
</evidence>
<dbReference type="AlphaFoldDB" id="A0AAD3QX70"/>
<evidence type="ECO:0000256" key="2">
    <source>
        <dbReference type="ARBA" id="ARBA00023043"/>
    </source>
</evidence>
<keyword evidence="8" id="KW-0808">Transferase</keyword>
<feature type="domain" description="SH3" evidence="7">
    <location>
        <begin position="30"/>
        <end position="89"/>
    </location>
</feature>
<evidence type="ECO:0000313" key="8">
    <source>
        <dbReference type="EMBL" id="GLD46966.1"/>
    </source>
</evidence>